<sequence length="675" mass="77222">MIETDIDILCPSQSAVANDNHSIDEEIKNLTTHVRDCVQKLLSTLNARASLLLKAERLQLALNDAYAMMNIAPYSPLGYLCLADIDSLRGHYASAIKLCDDGLERVSSSHPQYQQLVKAREAAYDINNKRIDFISKLPLDVVVLNIIPRILQGRMVFNVGKRCTYFDVCRTWRQRMALADGLDYEVGPDDLSEDGYRRVWDLAPFTRSLTVSQPRRDILSNIVKRPHHRLFNMLKKLTIIECWTRGSSSLLASLRSLSNTLTELSLEYRHPLASKNRYRLCDVMESCPNLVSIRMCCGDVDMSSVTKIYPKLVKLELRNHASNVYEGDMASVLHPFPQLRVLKLFSVSGSDIFPAIDQCCPLLQHLILSLQSRDFPHILDTPERPGLRALSVINNIDFGNFKEDDMVNYLMAHSETMEVLDITSHFAFRAPNDLLQREASQQVTFKQLRRISYPFDAQEGLVSFILWVIQHAPHLESIECVTGPQQVRIMQELTRPHHHACLKRLGMRPTRSTLEGEARLIQHHLDLGQQSNLRELKVSLTEHFIHNSWLPLILPLTQLTTLELSARLDQGFVSWKPFMSKLADGCPGLEQLTMTNDSRTMNINAVNPMYRHSNLKRIVINCRAIYGDLSFFCQRFTKLNSLHLKVTKYNWEDIHRLERGSFKLVLTPKRARGPS</sequence>
<dbReference type="GeneID" id="83213734"/>
<evidence type="ECO:0000313" key="2">
    <source>
        <dbReference type="Proteomes" id="UP001234581"/>
    </source>
</evidence>
<protein>
    <recommendedName>
        <fullName evidence="3">F-box domain-containing protein</fullName>
    </recommendedName>
</protein>
<proteinExistence type="predicted"/>
<comment type="caution">
    <text evidence="1">The sequence shown here is derived from an EMBL/GenBank/DDBJ whole genome shotgun (WGS) entry which is preliminary data.</text>
</comment>
<dbReference type="PANTHER" id="PTHR38926">
    <property type="entry name" value="F-BOX DOMAIN CONTAINING PROTEIN, EXPRESSED"/>
    <property type="match status" value="1"/>
</dbReference>
<name>A0AAD7V4L8_9FUNG</name>
<reference evidence="1 2" key="1">
    <citation type="submission" date="2023-03" db="EMBL/GenBank/DDBJ databases">
        <title>Genome sequence of Lichtheimia ornata CBS 291.66.</title>
        <authorList>
            <person name="Mohabir J.T."/>
            <person name="Shea T.P."/>
            <person name="Kurbessoian T."/>
            <person name="Berby B."/>
            <person name="Fontaine J."/>
            <person name="Livny J."/>
            <person name="Gnirke A."/>
            <person name="Stajich J.E."/>
            <person name="Cuomo C.A."/>
        </authorList>
    </citation>
    <scope>NUCLEOTIDE SEQUENCE [LARGE SCALE GENOMIC DNA]</scope>
    <source>
        <strain evidence="1">CBS 291.66</strain>
    </source>
</reference>
<dbReference type="RefSeq" id="XP_058342965.1">
    <property type="nucleotide sequence ID" value="XM_058486353.1"/>
</dbReference>
<dbReference type="InterPro" id="IPR011990">
    <property type="entry name" value="TPR-like_helical_dom_sf"/>
</dbReference>
<dbReference type="SUPFAM" id="SSF52047">
    <property type="entry name" value="RNI-like"/>
    <property type="match status" value="2"/>
</dbReference>
<gene>
    <name evidence="1" type="ORF">O0I10_006323</name>
</gene>
<dbReference type="SUPFAM" id="SSF48452">
    <property type="entry name" value="TPR-like"/>
    <property type="match status" value="1"/>
</dbReference>
<evidence type="ECO:0008006" key="3">
    <source>
        <dbReference type="Google" id="ProtNLM"/>
    </source>
</evidence>
<keyword evidence="2" id="KW-1185">Reference proteome</keyword>
<dbReference type="InterPro" id="IPR032675">
    <property type="entry name" value="LRR_dom_sf"/>
</dbReference>
<dbReference type="Gene3D" id="3.80.10.10">
    <property type="entry name" value="Ribonuclease Inhibitor"/>
    <property type="match status" value="2"/>
</dbReference>
<organism evidence="1 2">
    <name type="scientific">Lichtheimia ornata</name>
    <dbReference type="NCBI Taxonomy" id="688661"/>
    <lineage>
        <taxon>Eukaryota</taxon>
        <taxon>Fungi</taxon>
        <taxon>Fungi incertae sedis</taxon>
        <taxon>Mucoromycota</taxon>
        <taxon>Mucoromycotina</taxon>
        <taxon>Mucoromycetes</taxon>
        <taxon>Mucorales</taxon>
        <taxon>Lichtheimiaceae</taxon>
        <taxon>Lichtheimia</taxon>
    </lineage>
</organism>
<accession>A0AAD7V4L8</accession>
<dbReference type="PANTHER" id="PTHR38926:SF72">
    <property type="entry name" value="IM:7136021-RELATED"/>
    <property type="match status" value="1"/>
</dbReference>
<dbReference type="AlphaFoldDB" id="A0AAD7V4L8"/>
<dbReference type="EMBL" id="JARTCD010000027">
    <property type="protein sequence ID" value="KAJ8658052.1"/>
    <property type="molecule type" value="Genomic_DNA"/>
</dbReference>
<evidence type="ECO:0000313" key="1">
    <source>
        <dbReference type="EMBL" id="KAJ8658052.1"/>
    </source>
</evidence>
<dbReference type="Proteomes" id="UP001234581">
    <property type="component" value="Unassembled WGS sequence"/>
</dbReference>